<evidence type="ECO:0000256" key="1">
    <source>
        <dbReference type="SAM" id="Phobius"/>
    </source>
</evidence>
<keyword evidence="1" id="KW-0472">Membrane</keyword>
<dbReference type="EMBL" id="CP124618">
    <property type="protein sequence ID" value="WGW05995.1"/>
    <property type="molecule type" value="Genomic_DNA"/>
</dbReference>
<dbReference type="EC" id="3.4.-.-" evidence="3"/>
<keyword evidence="3" id="KW-0378">Hydrolase</keyword>
<name>A0ABY8QN71_9RHOB</name>
<proteinExistence type="predicted"/>
<accession>A0ABY8QN71</accession>
<dbReference type="PANTHER" id="PTHR21666:SF270">
    <property type="entry name" value="MUREIN HYDROLASE ACTIVATOR ENVC"/>
    <property type="match status" value="1"/>
</dbReference>
<evidence type="ECO:0000259" key="2">
    <source>
        <dbReference type="Pfam" id="PF01551"/>
    </source>
</evidence>
<dbReference type="Gene3D" id="2.70.70.10">
    <property type="entry name" value="Glucose Permease (Domain IIA)"/>
    <property type="match status" value="1"/>
</dbReference>
<organism evidence="3 4">
    <name type="scientific">Tropicibacter oceani</name>
    <dbReference type="NCBI Taxonomy" id="3058420"/>
    <lineage>
        <taxon>Bacteria</taxon>
        <taxon>Pseudomonadati</taxon>
        <taxon>Pseudomonadota</taxon>
        <taxon>Alphaproteobacteria</taxon>
        <taxon>Rhodobacterales</taxon>
        <taxon>Roseobacteraceae</taxon>
        <taxon>Tropicibacter</taxon>
    </lineage>
</organism>
<reference evidence="3 4" key="1">
    <citation type="submission" date="2023-05" db="EMBL/GenBank/DDBJ databases">
        <title>YMD87, complete Genome.</title>
        <authorList>
            <person name="Zhang J."/>
            <person name="Xu X."/>
        </authorList>
    </citation>
    <scope>NUCLEOTIDE SEQUENCE [LARGE SCALE GENOMIC DNA]</scope>
    <source>
        <strain evidence="3 4">YMD87</strain>
        <plasmid evidence="3 4">unnamed2</plasmid>
    </source>
</reference>
<dbReference type="GO" id="GO:0016787">
    <property type="term" value="F:hydrolase activity"/>
    <property type="evidence" value="ECO:0007669"/>
    <property type="project" value="UniProtKB-KW"/>
</dbReference>
<sequence>MTRPDTTARPDLPRGFYARLWISQIAALLLNPFVLVFSLRQAVGQLLVWAQLVPGGWQGAAVPVRLPLAGRWRVLNGGLTARQSHSWGLLAQRFAYDFVRDPQGLPKLAEWPAFGAPVLACAEGEVVARREGLRDFAAAGLGWIDWRVRDPRGNYLLIRHAPDRFSLYAHLQQGSLRVAPGQRVQAGQQIAAVGNSGHSTEPHLHFQLQDRASGFACLGLPLRFVDALVLEGPEAGAPGLLHEGQIVAPGPDQTDGAPGAPLRSPAGIAPLWVSLVTLLGVGLYLRQVVRLGVWLFSF</sequence>
<feature type="transmembrane region" description="Helical" evidence="1">
    <location>
        <begin position="20"/>
        <end position="39"/>
    </location>
</feature>
<dbReference type="InterPro" id="IPR050570">
    <property type="entry name" value="Cell_wall_metabolism_enzyme"/>
</dbReference>
<evidence type="ECO:0000313" key="3">
    <source>
        <dbReference type="EMBL" id="WGW05995.1"/>
    </source>
</evidence>
<dbReference type="PANTHER" id="PTHR21666">
    <property type="entry name" value="PEPTIDASE-RELATED"/>
    <property type="match status" value="1"/>
</dbReference>
<feature type="domain" description="M23ase beta-sheet core" evidence="2">
    <location>
        <begin position="115"/>
        <end position="210"/>
    </location>
</feature>
<dbReference type="InterPro" id="IPR016047">
    <property type="entry name" value="M23ase_b-sheet_dom"/>
</dbReference>
<protein>
    <submittedName>
        <fullName evidence="3">M23 family metallopeptidase</fullName>
        <ecNumber evidence="3">3.4.-.-</ecNumber>
    </submittedName>
</protein>
<keyword evidence="4" id="KW-1185">Reference proteome</keyword>
<gene>
    <name evidence="3" type="ORF">QF118_19510</name>
</gene>
<geneLocation type="plasmid" evidence="3 4">
    <name>unnamed2</name>
</geneLocation>
<dbReference type="Pfam" id="PF01551">
    <property type="entry name" value="Peptidase_M23"/>
    <property type="match status" value="1"/>
</dbReference>
<keyword evidence="3" id="KW-0614">Plasmid</keyword>
<dbReference type="InterPro" id="IPR011055">
    <property type="entry name" value="Dup_hybrid_motif"/>
</dbReference>
<dbReference type="RefSeq" id="WP_282302618.1">
    <property type="nucleotide sequence ID" value="NZ_CP124618.1"/>
</dbReference>
<dbReference type="CDD" id="cd12797">
    <property type="entry name" value="M23_peptidase"/>
    <property type="match status" value="1"/>
</dbReference>
<evidence type="ECO:0000313" key="4">
    <source>
        <dbReference type="Proteomes" id="UP001241605"/>
    </source>
</evidence>
<dbReference type="SUPFAM" id="SSF51261">
    <property type="entry name" value="Duplicated hybrid motif"/>
    <property type="match status" value="1"/>
</dbReference>
<dbReference type="Proteomes" id="UP001241605">
    <property type="component" value="Plasmid unnamed2"/>
</dbReference>
<keyword evidence="1" id="KW-1133">Transmembrane helix</keyword>
<keyword evidence="1" id="KW-0812">Transmembrane</keyword>